<evidence type="ECO:0000256" key="5">
    <source>
        <dbReference type="ARBA" id="ARBA00047417"/>
    </source>
</evidence>
<comment type="catalytic activity">
    <reaction evidence="5 8">
        <text>an N-terminal (5-L-glutamyl)-[peptide] + an alpha-amino acid = 5-L-glutamyl amino acid + an N-terminal L-alpha-aminoacyl-[peptide]</text>
        <dbReference type="Rhea" id="RHEA:23904"/>
        <dbReference type="Rhea" id="RHEA-COMP:9780"/>
        <dbReference type="Rhea" id="RHEA-COMP:9795"/>
        <dbReference type="ChEBI" id="CHEBI:77644"/>
        <dbReference type="ChEBI" id="CHEBI:78597"/>
        <dbReference type="ChEBI" id="CHEBI:78599"/>
        <dbReference type="ChEBI" id="CHEBI:78608"/>
        <dbReference type="EC" id="2.3.2.2"/>
    </reaction>
</comment>
<feature type="binding site" evidence="7">
    <location>
        <begin position="478"/>
        <end position="480"/>
    </location>
    <ligand>
        <name>L-glutamate</name>
        <dbReference type="ChEBI" id="CHEBI:29985"/>
    </ligand>
</feature>
<keyword evidence="9" id="KW-0812">Transmembrane</keyword>
<evidence type="ECO:0000313" key="10">
    <source>
        <dbReference type="EMBL" id="CDO54860.1"/>
    </source>
</evidence>
<comment type="caution">
    <text evidence="10">The sequence shown here is derived from an EMBL/GenBank/DDBJ whole genome shotgun (WGS) entry which is preliminary data.</text>
</comment>
<reference evidence="10" key="1">
    <citation type="submission" date="2014-03" db="EMBL/GenBank/DDBJ databases">
        <authorList>
            <person name="Casaregola S."/>
        </authorList>
    </citation>
    <scope>NUCLEOTIDE SEQUENCE [LARGE SCALE GENOMIC DNA]</scope>
    <source>
        <strain evidence="10">CLIB 918</strain>
    </source>
</reference>
<comment type="similarity">
    <text evidence="4">Belongs to the gamma-glutamyltransferase family.</text>
</comment>
<keyword evidence="8" id="KW-0012">Acyltransferase</keyword>
<evidence type="ECO:0000256" key="2">
    <source>
        <dbReference type="ARBA" id="ARBA00001089"/>
    </source>
</evidence>
<feature type="binding site" evidence="7">
    <location>
        <begin position="530"/>
        <end position="531"/>
    </location>
    <ligand>
        <name>L-glutamate</name>
        <dbReference type="ChEBI" id="CHEBI:29985"/>
    </ligand>
</feature>
<keyword evidence="9" id="KW-0472">Membrane</keyword>
<dbReference type="InterPro" id="IPR029055">
    <property type="entry name" value="Ntn_hydrolases_N"/>
</dbReference>
<feature type="active site" description="Nucleophile" evidence="6">
    <location>
        <position position="460"/>
    </location>
</feature>
<dbReference type="OrthoDB" id="1081007at2759"/>
<dbReference type="Pfam" id="PF01019">
    <property type="entry name" value="G_glu_transpept"/>
    <property type="match status" value="1"/>
</dbReference>
<dbReference type="NCBIfam" id="TIGR00066">
    <property type="entry name" value="g_glut_trans"/>
    <property type="match status" value="1"/>
</dbReference>
<name>A0A0J9XC32_GEOCN</name>
<dbReference type="EC" id="3.4.19.13" evidence="8"/>
<dbReference type="GO" id="GO:0006751">
    <property type="term" value="P:glutathione catabolic process"/>
    <property type="evidence" value="ECO:0007669"/>
    <property type="project" value="UniProtKB-UniRule"/>
</dbReference>
<dbReference type="GO" id="GO:0036374">
    <property type="term" value="F:glutathione hydrolase activity"/>
    <property type="evidence" value="ECO:0007669"/>
    <property type="project" value="UniProtKB-UniRule"/>
</dbReference>
<keyword evidence="8" id="KW-0378">Hydrolase</keyword>
<dbReference type="GO" id="GO:0005886">
    <property type="term" value="C:plasma membrane"/>
    <property type="evidence" value="ECO:0007669"/>
    <property type="project" value="TreeGrafter"/>
</dbReference>
<keyword evidence="9" id="KW-1133">Transmembrane helix</keyword>
<dbReference type="Gene3D" id="3.60.20.40">
    <property type="match status" value="1"/>
</dbReference>
<dbReference type="GO" id="GO:0103068">
    <property type="term" value="F:leukotriene C4 gamma-glutamyl transferase activity"/>
    <property type="evidence" value="ECO:0007669"/>
    <property type="project" value="UniProtKB-EC"/>
</dbReference>
<dbReference type="Gene3D" id="1.10.246.130">
    <property type="match status" value="1"/>
</dbReference>
<dbReference type="SUPFAM" id="SSF56235">
    <property type="entry name" value="N-terminal nucleophile aminohydrolases (Ntn hydrolases)"/>
    <property type="match status" value="1"/>
</dbReference>
<evidence type="ECO:0000256" key="4">
    <source>
        <dbReference type="ARBA" id="ARBA00009381"/>
    </source>
</evidence>
<feature type="binding site" evidence="7">
    <location>
        <position position="554"/>
    </location>
    <ligand>
        <name>L-glutamate</name>
        <dbReference type="ChEBI" id="CHEBI:29985"/>
    </ligand>
</feature>
<dbReference type="InterPro" id="IPR043137">
    <property type="entry name" value="GGT_ssub_C"/>
</dbReference>
<keyword evidence="8" id="KW-0808">Transferase</keyword>
<evidence type="ECO:0000256" key="3">
    <source>
        <dbReference type="ARBA" id="ARBA00005115"/>
    </source>
</evidence>
<feature type="transmembrane region" description="Helical" evidence="9">
    <location>
        <begin position="42"/>
        <end position="61"/>
    </location>
</feature>
<keyword evidence="11" id="KW-1185">Reference proteome</keyword>
<evidence type="ECO:0000256" key="7">
    <source>
        <dbReference type="PIRSR" id="PIRSR600101-2"/>
    </source>
</evidence>
<evidence type="ECO:0000256" key="9">
    <source>
        <dbReference type="SAM" id="Phobius"/>
    </source>
</evidence>
<dbReference type="FunFam" id="3.60.20.40:FF:000001">
    <property type="entry name" value="Gamma-glutamyltranspeptidase 1"/>
    <property type="match status" value="1"/>
</dbReference>
<dbReference type="InterPro" id="IPR043138">
    <property type="entry name" value="GGT_lsub"/>
</dbReference>
<dbReference type="PRINTS" id="PR01210">
    <property type="entry name" value="GGTRANSPTASE"/>
</dbReference>
<comment type="catalytic activity">
    <reaction evidence="2 8">
        <text>glutathione + H2O = L-cysteinylglycine + L-glutamate</text>
        <dbReference type="Rhea" id="RHEA:28807"/>
        <dbReference type="ChEBI" id="CHEBI:15377"/>
        <dbReference type="ChEBI" id="CHEBI:29985"/>
        <dbReference type="ChEBI" id="CHEBI:57925"/>
        <dbReference type="ChEBI" id="CHEBI:61694"/>
        <dbReference type="EC" id="3.4.19.13"/>
    </reaction>
</comment>
<organism evidence="10 11">
    <name type="scientific">Geotrichum candidum</name>
    <name type="common">Oospora lactis</name>
    <name type="synonym">Dipodascus geotrichum</name>
    <dbReference type="NCBI Taxonomy" id="1173061"/>
    <lineage>
        <taxon>Eukaryota</taxon>
        <taxon>Fungi</taxon>
        <taxon>Dikarya</taxon>
        <taxon>Ascomycota</taxon>
        <taxon>Saccharomycotina</taxon>
        <taxon>Dipodascomycetes</taxon>
        <taxon>Dipodascales</taxon>
        <taxon>Dipodascaceae</taxon>
        <taxon>Geotrichum</taxon>
    </lineage>
</organism>
<proteinExistence type="inferred from homology"/>
<dbReference type="EMBL" id="CCBN010000009">
    <property type="protein sequence ID" value="CDO54860.1"/>
    <property type="molecule type" value="Genomic_DNA"/>
</dbReference>
<comment type="catalytic activity">
    <reaction evidence="1 8">
        <text>an S-substituted glutathione + H2O = an S-substituted L-cysteinylglycine + L-glutamate</text>
        <dbReference type="Rhea" id="RHEA:59468"/>
        <dbReference type="ChEBI" id="CHEBI:15377"/>
        <dbReference type="ChEBI" id="CHEBI:29985"/>
        <dbReference type="ChEBI" id="CHEBI:90779"/>
        <dbReference type="ChEBI" id="CHEBI:143103"/>
        <dbReference type="EC" id="3.4.19.13"/>
    </reaction>
</comment>
<evidence type="ECO:0000256" key="1">
    <source>
        <dbReference type="ARBA" id="ARBA00001049"/>
    </source>
</evidence>
<gene>
    <name evidence="10" type="ORF">BN980_GECA09s00406g</name>
</gene>
<dbReference type="Proteomes" id="UP000242525">
    <property type="component" value="Unassembled WGS sequence"/>
</dbReference>
<evidence type="ECO:0000256" key="8">
    <source>
        <dbReference type="RuleBase" id="RU368068"/>
    </source>
</evidence>
<feature type="binding site" evidence="7">
    <location>
        <position position="502"/>
    </location>
    <ligand>
        <name>L-glutamate</name>
        <dbReference type="ChEBI" id="CHEBI:29985"/>
    </ligand>
</feature>
<evidence type="ECO:0000313" key="11">
    <source>
        <dbReference type="Proteomes" id="UP000242525"/>
    </source>
</evidence>
<dbReference type="EC" id="2.3.2.2" evidence="8"/>
<dbReference type="PANTHER" id="PTHR11686:SF9">
    <property type="entry name" value="RE13973P"/>
    <property type="match status" value="1"/>
</dbReference>
<feature type="binding site" evidence="7">
    <location>
        <position position="178"/>
    </location>
    <ligand>
        <name>L-glutamate</name>
        <dbReference type="ChEBI" id="CHEBI:29985"/>
    </ligand>
</feature>
<evidence type="ECO:0000256" key="6">
    <source>
        <dbReference type="PIRSR" id="PIRSR600101-1"/>
    </source>
</evidence>
<dbReference type="GO" id="GO:0000324">
    <property type="term" value="C:fungal-type vacuole"/>
    <property type="evidence" value="ECO:0007669"/>
    <property type="project" value="TreeGrafter"/>
</dbReference>
<comment type="pathway">
    <text evidence="3 8">Sulfur metabolism; glutathione metabolism.</text>
</comment>
<protein>
    <recommendedName>
        <fullName evidence="8">Glutathione hydrolase</fullName>
        <ecNumber evidence="8">2.3.2.2</ecNumber>
        <ecNumber evidence="8">3.4.19.13</ecNumber>
    </recommendedName>
    <alternativeName>
        <fullName evidence="8">Gamma-glutamyltransferase</fullName>
    </alternativeName>
    <alternativeName>
        <fullName evidence="8">Gamma-glutamyltranspeptidase</fullName>
    </alternativeName>
</protein>
<accession>A0A0J9XC32</accession>
<dbReference type="UniPathway" id="UPA00204"/>
<dbReference type="InterPro" id="IPR000101">
    <property type="entry name" value="GGT_peptidase"/>
</dbReference>
<dbReference type="STRING" id="1173061.A0A0J9XC32"/>
<comment type="function">
    <text evidence="8">Cleaves the gamma-glutamyl peptide bond of glutathione and glutathione conjugates.</text>
</comment>
<dbReference type="PANTHER" id="PTHR11686">
    <property type="entry name" value="GAMMA GLUTAMYL TRANSPEPTIDASE"/>
    <property type="match status" value="1"/>
</dbReference>
<dbReference type="AlphaFoldDB" id="A0A0J9XC32"/>
<sequence length="651" mass="70381">MADEKEALLPIYAATDSTSHSKPQPQAPLELKSKTHRMLARGIHLAIASLMLIGLIYGGVFSHFTSSFRGCHDGRVTSHRGVVNDRTHLFLPYLAAADSDDDKKHLVTAKHGAVACDVPACSTLGTEILKRGGSAVDASITTALCIGSINSFSSGIGGGGFMIVKPAGDENATAFNFREKAGRYAHKDMYKSNPLLSKFGGLAVAVPGELAGLYEAYTRFSSGRLSWAELVEPVARLNREGFAVEEPLAMAAGIIAAVSDNEHREMREMFDWLFDEQDLPLTPGARAFRPNLAHTLDLIARNGSAAVFYDPEGPIAPNLVRAVKSTGGILTLEDFADYDVEVGPAITALFRGREVATAPNPASGPILINGLNVLGGFEKPMQAPSDFEGVATQRLVETMKWMGAGRSQLGDPVDIDNSALIKEILDPKWADMIRTNISDDNTHPWQFYSPAYEGKDPHGTAHFSVLDADGMAVSMTTTVNLLFGSLVVDPVTGIVLNNEMDDFSTPGTRNAFDLEPSIYNYIAPFKRPLSSCVPTVITDLTTQWPEFVIGAAGGSKILTSVFQAIVRKLEYGMPLLDVVRAPRIHHQLLPDVAYLEMLAPETVRNELEKRGHTVKSIAPASTMNGIYINPVSGIIHAVSDYWRKRGQADGY</sequence>